<keyword evidence="1" id="KW-0472">Membrane</keyword>
<dbReference type="EMBL" id="UGRY01000008">
    <property type="protein sequence ID" value="SUD49586.1"/>
    <property type="molecule type" value="Genomic_DNA"/>
</dbReference>
<organism evidence="2 3">
    <name type="scientific">Nocardia otitidiscaviarum</name>
    <dbReference type="NCBI Taxonomy" id="1823"/>
    <lineage>
        <taxon>Bacteria</taxon>
        <taxon>Bacillati</taxon>
        <taxon>Actinomycetota</taxon>
        <taxon>Actinomycetes</taxon>
        <taxon>Mycobacteriales</taxon>
        <taxon>Nocardiaceae</taxon>
        <taxon>Nocardia</taxon>
    </lineage>
</organism>
<evidence type="ECO:0000256" key="1">
    <source>
        <dbReference type="SAM" id="Phobius"/>
    </source>
</evidence>
<dbReference type="Proteomes" id="UP000255467">
    <property type="component" value="Unassembled WGS sequence"/>
</dbReference>
<keyword evidence="1" id="KW-0812">Transmembrane</keyword>
<feature type="transmembrane region" description="Helical" evidence="1">
    <location>
        <begin position="88"/>
        <end position="107"/>
    </location>
</feature>
<reference evidence="2 3" key="1">
    <citation type="submission" date="2018-06" db="EMBL/GenBank/DDBJ databases">
        <authorList>
            <consortium name="Pathogen Informatics"/>
            <person name="Doyle S."/>
        </authorList>
    </citation>
    <scope>NUCLEOTIDE SEQUENCE [LARGE SCALE GENOMIC DNA]</scope>
    <source>
        <strain evidence="2 3">NCTC1934</strain>
    </source>
</reference>
<protein>
    <submittedName>
        <fullName evidence="2">Uncharacterized protein</fullName>
    </submittedName>
</protein>
<gene>
    <name evidence="2" type="ORF">NCTC1934_06940</name>
</gene>
<accession>A0A379JMK1</accession>
<dbReference type="RefSeq" id="WP_039819010.1">
    <property type="nucleotide sequence ID" value="NZ_UGRY01000008.1"/>
</dbReference>
<evidence type="ECO:0000313" key="3">
    <source>
        <dbReference type="Proteomes" id="UP000255467"/>
    </source>
</evidence>
<keyword evidence="3" id="KW-1185">Reference proteome</keyword>
<feature type="transmembrane region" description="Helical" evidence="1">
    <location>
        <begin position="47"/>
        <end position="67"/>
    </location>
</feature>
<proteinExistence type="predicted"/>
<name>A0A379JMK1_9NOCA</name>
<sequence length="108" mass="11204">MNDSLRSIPAAAVLMSTLALLQFGTGMWVHAMTVTLGGHFGTAREWATVTLFLLAAAAGASLTSAALTCRCEHVAAHKSWRLSLGLEAGGLLTLTAVFLELGAFGGWS</sequence>
<keyword evidence="1" id="KW-1133">Transmembrane helix</keyword>
<dbReference type="AlphaFoldDB" id="A0A379JMK1"/>
<evidence type="ECO:0000313" key="2">
    <source>
        <dbReference type="EMBL" id="SUD49586.1"/>
    </source>
</evidence>